<dbReference type="Pfam" id="PF20791">
    <property type="entry name" value="Acyl-ACP_TE_C"/>
    <property type="match status" value="1"/>
</dbReference>
<gene>
    <name evidence="10" type="ORF">CSX01_13530</name>
</gene>
<accession>A0A2G3DR91</accession>
<keyword evidence="7" id="KW-0275">Fatty acid biosynthesis</keyword>
<dbReference type="GO" id="GO:0016297">
    <property type="term" value="F:fatty acyl-[ACP] hydrolase activity"/>
    <property type="evidence" value="ECO:0007669"/>
    <property type="project" value="InterPro"/>
</dbReference>
<comment type="similarity">
    <text evidence="1">Belongs to the acyl-ACP thioesterase family.</text>
</comment>
<keyword evidence="3" id="KW-0378">Hydrolase</keyword>
<proteinExistence type="inferred from homology"/>
<dbReference type="Gene3D" id="3.10.129.10">
    <property type="entry name" value="Hotdog Thioesterase"/>
    <property type="match status" value="2"/>
</dbReference>
<protein>
    <submittedName>
        <fullName evidence="10">Acyl-[acyl-carrier-protein] thioesterase</fullName>
    </submittedName>
</protein>
<dbReference type="InterPro" id="IPR049427">
    <property type="entry name" value="Acyl-ACP_TE_C"/>
</dbReference>
<keyword evidence="5" id="KW-0809">Transit peptide</keyword>
<keyword evidence="4" id="KW-0276">Fatty acid metabolism</keyword>
<feature type="domain" description="Acyl-ACP thioesterase-like C-terminal" evidence="9">
    <location>
        <begin position="153"/>
        <end position="206"/>
    </location>
</feature>
<evidence type="ECO:0000259" key="9">
    <source>
        <dbReference type="Pfam" id="PF20791"/>
    </source>
</evidence>
<organism evidence="10 11">
    <name type="scientific">Pseudobutyrivibrio ruminis</name>
    <dbReference type="NCBI Taxonomy" id="46206"/>
    <lineage>
        <taxon>Bacteria</taxon>
        <taxon>Bacillati</taxon>
        <taxon>Bacillota</taxon>
        <taxon>Clostridia</taxon>
        <taxon>Lachnospirales</taxon>
        <taxon>Lachnospiraceae</taxon>
        <taxon>Pseudobutyrivibrio</taxon>
    </lineage>
</organism>
<keyword evidence="2" id="KW-0444">Lipid biosynthesis</keyword>
<dbReference type="InterPro" id="IPR029069">
    <property type="entry name" value="HotDog_dom_sf"/>
</dbReference>
<evidence type="ECO:0000256" key="1">
    <source>
        <dbReference type="ARBA" id="ARBA00006500"/>
    </source>
</evidence>
<dbReference type="EMBL" id="PDYF01000083">
    <property type="protein sequence ID" value="PHU33552.1"/>
    <property type="molecule type" value="Genomic_DNA"/>
</dbReference>
<dbReference type="InterPro" id="IPR002864">
    <property type="entry name" value="Acyl-ACP_thioesterase_NHD"/>
</dbReference>
<dbReference type="PANTHER" id="PTHR31727:SF6">
    <property type="entry name" value="OLEOYL-ACYL CARRIER PROTEIN THIOESTERASE 1, CHLOROPLASTIC"/>
    <property type="match status" value="1"/>
</dbReference>
<evidence type="ECO:0000313" key="11">
    <source>
        <dbReference type="Proteomes" id="UP000225889"/>
    </source>
</evidence>
<dbReference type="Pfam" id="PF01643">
    <property type="entry name" value="Acyl-ACP_TE"/>
    <property type="match status" value="1"/>
</dbReference>
<evidence type="ECO:0000256" key="5">
    <source>
        <dbReference type="ARBA" id="ARBA00022946"/>
    </source>
</evidence>
<evidence type="ECO:0000256" key="4">
    <source>
        <dbReference type="ARBA" id="ARBA00022832"/>
    </source>
</evidence>
<sequence length="233" mass="27594">MYQYSDRISYSEVDANLNLTYYNLVNYMQDCSCFHSDDVGVGVHYLAPLNLGWFVTTYEIHINRLPKYMERIKISTYPYQVRGMMARRVYVIESEEDGELLIYADSLWVLMNLESLHPARLNDKILEAYPLDDAKPDFKFDRSKLQYRDEGELVGKFKVNENHIDTNGHMNNSFYIDVTRRYLPKEDFSQITVNYKKAALLFDELDVYLVELEKGYQVVLKKDDEVYTIVEYK</sequence>
<evidence type="ECO:0000256" key="3">
    <source>
        <dbReference type="ARBA" id="ARBA00022801"/>
    </source>
</evidence>
<dbReference type="PANTHER" id="PTHR31727">
    <property type="entry name" value="OLEOYL-ACYL CARRIER PROTEIN THIOESTERASE 1, CHLOROPLASTIC"/>
    <property type="match status" value="1"/>
</dbReference>
<feature type="domain" description="Acyl-ACP thioesterase N-terminal hotdog" evidence="8">
    <location>
        <begin position="7"/>
        <end position="129"/>
    </location>
</feature>
<keyword evidence="6" id="KW-0443">Lipid metabolism</keyword>
<dbReference type="CDD" id="cd00586">
    <property type="entry name" value="4HBT"/>
    <property type="match status" value="1"/>
</dbReference>
<dbReference type="Proteomes" id="UP000225889">
    <property type="component" value="Unassembled WGS sequence"/>
</dbReference>
<reference evidence="10 11" key="1">
    <citation type="submission" date="2017-10" db="EMBL/GenBank/DDBJ databases">
        <title>Resolving the taxonomy of Roseburia spp., Eubacterium rectale and Agathobacter spp. through phylogenomic analysis.</title>
        <authorList>
            <person name="Sheridan P.O."/>
            <person name="Walker A.W."/>
            <person name="Duncan S.H."/>
            <person name="Scott K.P."/>
            <person name="Toole P.W.O."/>
            <person name="Luis P."/>
            <person name="Flint H.J."/>
        </authorList>
    </citation>
    <scope>NUCLEOTIDE SEQUENCE [LARGE SCALE GENOMIC DNA]</scope>
    <source>
        <strain evidence="10 11">JK626</strain>
    </source>
</reference>
<dbReference type="GO" id="GO:0000036">
    <property type="term" value="F:acyl carrier activity"/>
    <property type="evidence" value="ECO:0007669"/>
    <property type="project" value="TreeGrafter"/>
</dbReference>
<dbReference type="SUPFAM" id="SSF54637">
    <property type="entry name" value="Thioesterase/thiol ester dehydrase-isomerase"/>
    <property type="match status" value="2"/>
</dbReference>
<dbReference type="AlphaFoldDB" id="A0A2G3DR91"/>
<evidence type="ECO:0000256" key="2">
    <source>
        <dbReference type="ARBA" id="ARBA00022516"/>
    </source>
</evidence>
<name>A0A2G3DR91_9FIRM</name>
<reference evidence="10 11" key="2">
    <citation type="submission" date="2017-10" db="EMBL/GenBank/DDBJ databases">
        <authorList>
            <person name="Banno H."/>
            <person name="Chua N.-H."/>
        </authorList>
    </citation>
    <scope>NUCLEOTIDE SEQUENCE [LARGE SCALE GENOMIC DNA]</scope>
    <source>
        <strain evidence="10 11">JK626</strain>
    </source>
</reference>
<evidence type="ECO:0000259" key="8">
    <source>
        <dbReference type="Pfam" id="PF01643"/>
    </source>
</evidence>
<evidence type="ECO:0000256" key="6">
    <source>
        <dbReference type="ARBA" id="ARBA00023098"/>
    </source>
</evidence>
<dbReference type="InterPro" id="IPR045023">
    <property type="entry name" value="FATA/B"/>
</dbReference>
<comment type="caution">
    <text evidence="10">The sequence shown here is derived from an EMBL/GenBank/DDBJ whole genome shotgun (WGS) entry which is preliminary data.</text>
</comment>
<evidence type="ECO:0000313" key="10">
    <source>
        <dbReference type="EMBL" id="PHU33552.1"/>
    </source>
</evidence>
<evidence type="ECO:0000256" key="7">
    <source>
        <dbReference type="ARBA" id="ARBA00023160"/>
    </source>
</evidence>
<dbReference type="RefSeq" id="WP_090153787.1">
    <property type="nucleotide sequence ID" value="NZ_PDYF01000083.1"/>
</dbReference>